<proteinExistence type="predicted"/>
<feature type="region of interest" description="Disordered" evidence="1">
    <location>
        <begin position="74"/>
        <end position="96"/>
    </location>
</feature>
<gene>
    <name evidence="2" type="ORF">DILT_LOCUS2849</name>
</gene>
<evidence type="ECO:0000313" key="2">
    <source>
        <dbReference type="EMBL" id="VDK77405.1"/>
    </source>
</evidence>
<evidence type="ECO:0000313" key="3">
    <source>
        <dbReference type="Proteomes" id="UP000281553"/>
    </source>
</evidence>
<keyword evidence="3" id="KW-1185">Reference proteome</keyword>
<reference evidence="2 3" key="1">
    <citation type="submission" date="2018-11" db="EMBL/GenBank/DDBJ databases">
        <authorList>
            <consortium name="Pathogen Informatics"/>
        </authorList>
    </citation>
    <scope>NUCLEOTIDE SEQUENCE [LARGE SCALE GENOMIC DNA]</scope>
</reference>
<dbReference type="Proteomes" id="UP000281553">
    <property type="component" value="Unassembled WGS sequence"/>
</dbReference>
<dbReference type="EMBL" id="UYRU01042721">
    <property type="protein sequence ID" value="VDK77405.1"/>
    <property type="molecule type" value="Genomic_DNA"/>
</dbReference>
<accession>A0A3P6T988</accession>
<evidence type="ECO:0000256" key="1">
    <source>
        <dbReference type="SAM" id="MobiDB-lite"/>
    </source>
</evidence>
<name>A0A3P6T988_DIBLA</name>
<sequence>MPNRIAEQQGTLMHNNATHFSQLSSLDCITPSERLPRTPYVEDDAFRSPTPTSCYYNLRSATSYQDVFLVQRSSTTGARNSPVPTTPSFQVSASIR</sequence>
<protein>
    <submittedName>
        <fullName evidence="2">Uncharacterized protein</fullName>
    </submittedName>
</protein>
<organism evidence="2 3">
    <name type="scientific">Dibothriocephalus latus</name>
    <name type="common">Fish tapeworm</name>
    <name type="synonym">Diphyllobothrium latum</name>
    <dbReference type="NCBI Taxonomy" id="60516"/>
    <lineage>
        <taxon>Eukaryota</taxon>
        <taxon>Metazoa</taxon>
        <taxon>Spiralia</taxon>
        <taxon>Lophotrochozoa</taxon>
        <taxon>Platyhelminthes</taxon>
        <taxon>Cestoda</taxon>
        <taxon>Eucestoda</taxon>
        <taxon>Diphyllobothriidea</taxon>
        <taxon>Diphyllobothriidae</taxon>
        <taxon>Dibothriocephalus</taxon>
    </lineage>
</organism>
<dbReference type="AlphaFoldDB" id="A0A3P6T988"/>